<name>A0A8F6TWM3_9RHOB</name>
<dbReference type="Pfam" id="PF00210">
    <property type="entry name" value="Ferritin"/>
    <property type="match status" value="1"/>
</dbReference>
<accession>A0A8F6TWM3</accession>
<feature type="domain" description="Ferritin/DPS" evidence="1">
    <location>
        <begin position="28"/>
        <end position="164"/>
    </location>
</feature>
<organism evidence="2 3">
    <name type="scientific">Gymnodinialimonas ceratoperidinii</name>
    <dbReference type="NCBI Taxonomy" id="2856823"/>
    <lineage>
        <taxon>Bacteria</taxon>
        <taxon>Pseudomonadati</taxon>
        <taxon>Pseudomonadota</taxon>
        <taxon>Alphaproteobacteria</taxon>
        <taxon>Rhodobacterales</taxon>
        <taxon>Paracoccaceae</taxon>
        <taxon>Gymnodinialimonas</taxon>
    </lineage>
</organism>
<evidence type="ECO:0000259" key="1">
    <source>
        <dbReference type="Pfam" id="PF00210"/>
    </source>
</evidence>
<keyword evidence="3" id="KW-1185">Reference proteome</keyword>
<dbReference type="PANTHER" id="PTHR42932">
    <property type="entry name" value="GENERAL STRESS PROTEIN 20U"/>
    <property type="match status" value="1"/>
</dbReference>
<dbReference type="PIRSF" id="PIRSF005900">
    <property type="entry name" value="Dps"/>
    <property type="match status" value="1"/>
</dbReference>
<dbReference type="KEGG" id="gce:KYE46_14415"/>
<dbReference type="GO" id="GO:0008199">
    <property type="term" value="F:ferric iron binding"/>
    <property type="evidence" value="ECO:0007669"/>
    <property type="project" value="InterPro"/>
</dbReference>
<dbReference type="RefSeq" id="WP_219001449.1">
    <property type="nucleotide sequence ID" value="NZ_CP079194.1"/>
</dbReference>
<dbReference type="PANTHER" id="PTHR42932:SF3">
    <property type="entry name" value="DNA PROTECTION DURING STARVATION PROTEIN"/>
    <property type="match status" value="1"/>
</dbReference>
<dbReference type="InterPro" id="IPR002177">
    <property type="entry name" value="DPS_DNA-bd"/>
</dbReference>
<protein>
    <submittedName>
        <fullName evidence="2">DNA starvation/stationary phase protection protein</fullName>
    </submittedName>
</protein>
<reference evidence="2 3" key="1">
    <citation type="submission" date="2021-07" db="EMBL/GenBank/DDBJ databases">
        <title>A novel Jannaschia species isolated from marine dinoflagellate Ceratoperidinium margalefii.</title>
        <authorList>
            <person name="Jiang Y."/>
            <person name="Li Z."/>
        </authorList>
    </citation>
    <scope>NUCLEOTIDE SEQUENCE [LARGE SCALE GENOMIC DNA]</scope>
    <source>
        <strain evidence="2 3">J12C1-MA-4</strain>
    </source>
</reference>
<dbReference type="Proteomes" id="UP000825009">
    <property type="component" value="Chromosome"/>
</dbReference>
<dbReference type="InterPro" id="IPR008331">
    <property type="entry name" value="Ferritin_DPS_dom"/>
</dbReference>
<sequence>MTDTLKIVPSEDDVDTGVRDTAAVATGLADVLADTYRLTFKTHAYHWNVTGPAFYSIHKLTEEQYENMFSAADELAERIRALGELAPTRFDDIIARSRVEDLDEVPSAGGMIEDLAKDHEKLAHRLHALVELSGGQKDPVTEDLATARSAFHEQAAWMLRSIIAN</sequence>
<dbReference type="EMBL" id="CP079194">
    <property type="protein sequence ID" value="QXT39107.1"/>
    <property type="molecule type" value="Genomic_DNA"/>
</dbReference>
<gene>
    <name evidence="2" type="ORF">KYE46_14415</name>
</gene>
<evidence type="ECO:0000313" key="3">
    <source>
        <dbReference type="Proteomes" id="UP000825009"/>
    </source>
</evidence>
<evidence type="ECO:0000313" key="2">
    <source>
        <dbReference type="EMBL" id="QXT39107.1"/>
    </source>
</evidence>
<dbReference type="CDD" id="cd01043">
    <property type="entry name" value="DPS"/>
    <property type="match status" value="1"/>
</dbReference>
<dbReference type="AlphaFoldDB" id="A0A8F6TWM3"/>
<proteinExistence type="predicted"/>